<dbReference type="PANTHER" id="PTHR34820">
    <property type="entry name" value="INNER MEMBRANE PROTEIN YEBZ"/>
    <property type="match status" value="1"/>
</dbReference>
<protein>
    <submittedName>
        <fullName evidence="7">Copper resistance protein CopC</fullName>
    </submittedName>
</protein>
<dbReference type="GO" id="GO:0042597">
    <property type="term" value="C:periplasmic space"/>
    <property type="evidence" value="ECO:0007669"/>
    <property type="project" value="InterPro"/>
</dbReference>
<sequence>MKRNRRFLDPGWVAVLSFFALLCSAPEPSRGHMLPSHAEPKVGATVTGSPSHVRIWFDSAMDPASSTITVLDESGRKVDRGDGRVNTSDATLLEVSLSPLSSGIYRVLWNVTGRDGHRSVGDFTFAVK</sequence>
<dbReference type="SUPFAM" id="SSF81296">
    <property type="entry name" value="E set domains"/>
    <property type="match status" value="1"/>
</dbReference>
<proteinExistence type="predicted"/>
<reference evidence="7" key="1">
    <citation type="journal article" date="2021" name="bioRxiv">
        <title>Unraveling nitrogen, sulfur and carbon metabolic pathways and microbial community transcriptional responses to substrate deprivation and toxicity stresses in a bioreactor mimicking anoxic brackish coastal sediment conditions.</title>
        <authorList>
            <person name="Martins P.D."/>
            <person name="Echeveste M.J."/>
            <person name="Arshad A."/>
            <person name="Kurth J."/>
            <person name="Ouboter H."/>
            <person name="Jetten M.S.M."/>
            <person name="Welte C.U."/>
        </authorList>
    </citation>
    <scope>NUCLEOTIDE SEQUENCE</scope>
    <source>
        <strain evidence="7">MAG_39</strain>
    </source>
</reference>
<feature type="chain" id="PRO_5037383942" evidence="5">
    <location>
        <begin position="26"/>
        <end position="128"/>
    </location>
</feature>
<dbReference type="GO" id="GO:0005507">
    <property type="term" value="F:copper ion binding"/>
    <property type="evidence" value="ECO:0007669"/>
    <property type="project" value="InterPro"/>
</dbReference>
<evidence type="ECO:0000256" key="4">
    <source>
        <dbReference type="ARBA" id="ARBA00023008"/>
    </source>
</evidence>
<keyword evidence="4" id="KW-0186">Copper</keyword>
<keyword evidence="2" id="KW-0479">Metal-binding</keyword>
<dbReference type="Proteomes" id="UP000705867">
    <property type="component" value="Unassembled WGS sequence"/>
</dbReference>
<reference evidence="7" key="2">
    <citation type="submission" date="2021-08" db="EMBL/GenBank/DDBJ databases">
        <authorList>
            <person name="Dalcin Martins P."/>
        </authorList>
    </citation>
    <scope>NUCLEOTIDE SEQUENCE</scope>
    <source>
        <strain evidence="7">MAG_39</strain>
    </source>
</reference>
<gene>
    <name evidence="7" type="ORF">K8I29_16795</name>
</gene>
<evidence type="ECO:0000259" key="6">
    <source>
        <dbReference type="Pfam" id="PF04234"/>
    </source>
</evidence>
<dbReference type="AlphaFoldDB" id="A0A953SG25"/>
<keyword evidence="3 5" id="KW-0732">Signal</keyword>
<organism evidence="7 8">
    <name type="scientific">Candidatus Nitrobium versatile</name>
    <dbReference type="NCBI Taxonomy" id="2884831"/>
    <lineage>
        <taxon>Bacteria</taxon>
        <taxon>Pseudomonadati</taxon>
        <taxon>Nitrospirota</taxon>
        <taxon>Nitrospiria</taxon>
        <taxon>Nitrospirales</taxon>
        <taxon>Nitrospiraceae</taxon>
        <taxon>Candidatus Nitrobium</taxon>
    </lineage>
</organism>
<dbReference type="InterPro" id="IPR007348">
    <property type="entry name" value="CopC_dom"/>
</dbReference>
<comment type="caution">
    <text evidence="7">The sequence shown here is derived from an EMBL/GenBank/DDBJ whole genome shotgun (WGS) entry which is preliminary data.</text>
</comment>
<dbReference type="GO" id="GO:0005886">
    <property type="term" value="C:plasma membrane"/>
    <property type="evidence" value="ECO:0007669"/>
    <property type="project" value="TreeGrafter"/>
</dbReference>
<dbReference type="InterPro" id="IPR014756">
    <property type="entry name" value="Ig_E-set"/>
</dbReference>
<dbReference type="InterPro" id="IPR032694">
    <property type="entry name" value="CopC/D"/>
</dbReference>
<feature type="signal peptide" evidence="5">
    <location>
        <begin position="1"/>
        <end position="25"/>
    </location>
</feature>
<dbReference type="GO" id="GO:0046688">
    <property type="term" value="P:response to copper ion"/>
    <property type="evidence" value="ECO:0007669"/>
    <property type="project" value="InterPro"/>
</dbReference>
<dbReference type="Gene3D" id="2.60.40.1220">
    <property type="match status" value="1"/>
</dbReference>
<dbReference type="GO" id="GO:0006825">
    <property type="term" value="P:copper ion transport"/>
    <property type="evidence" value="ECO:0007669"/>
    <property type="project" value="InterPro"/>
</dbReference>
<dbReference type="InterPro" id="IPR014755">
    <property type="entry name" value="Cu-Rt/internalin_Ig-like"/>
</dbReference>
<dbReference type="GO" id="GO:0030313">
    <property type="term" value="C:cell envelope"/>
    <property type="evidence" value="ECO:0007669"/>
    <property type="project" value="UniProtKB-SubCell"/>
</dbReference>
<dbReference type="PANTHER" id="PTHR34820:SF4">
    <property type="entry name" value="INNER MEMBRANE PROTEIN YEBZ"/>
    <property type="match status" value="1"/>
</dbReference>
<comment type="subcellular location">
    <subcellularLocation>
        <location evidence="1">Cell envelope</location>
    </subcellularLocation>
</comment>
<dbReference type="Pfam" id="PF04234">
    <property type="entry name" value="CopC"/>
    <property type="match status" value="1"/>
</dbReference>
<evidence type="ECO:0000256" key="1">
    <source>
        <dbReference type="ARBA" id="ARBA00004196"/>
    </source>
</evidence>
<accession>A0A953SG25</accession>
<feature type="domain" description="CopC" evidence="6">
    <location>
        <begin position="36"/>
        <end position="127"/>
    </location>
</feature>
<dbReference type="EMBL" id="JAIOIV010000130">
    <property type="protein sequence ID" value="MBZ0157856.1"/>
    <property type="molecule type" value="Genomic_DNA"/>
</dbReference>
<evidence type="ECO:0000256" key="3">
    <source>
        <dbReference type="ARBA" id="ARBA00022729"/>
    </source>
</evidence>
<evidence type="ECO:0000313" key="7">
    <source>
        <dbReference type="EMBL" id="MBZ0157856.1"/>
    </source>
</evidence>
<evidence type="ECO:0000256" key="5">
    <source>
        <dbReference type="SAM" id="SignalP"/>
    </source>
</evidence>
<evidence type="ECO:0000313" key="8">
    <source>
        <dbReference type="Proteomes" id="UP000705867"/>
    </source>
</evidence>
<name>A0A953SG25_9BACT</name>
<evidence type="ECO:0000256" key="2">
    <source>
        <dbReference type="ARBA" id="ARBA00022723"/>
    </source>
</evidence>